<reference evidence="4 5" key="1">
    <citation type="submission" date="2023-11" db="EMBL/GenBank/DDBJ databases">
        <authorList>
            <person name="Okamura Y."/>
        </authorList>
    </citation>
    <scope>NUCLEOTIDE SEQUENCE [LARGE SCALE GENOMIC DNA]</scope>
</reference>
<dbReference type="InterPro" id="IPR057464">
    <property type="entry name" value="CCDC174_GRSR"/>
</dbReference>
<evidence type="ECO:0000256" key="1">
    <source>
        <dbReference type="ARBA" id="ARBA00023054"/>
    </source>
</evidence>
<dbReference type="InterPro" id="IPR025066">
    <property type="entry name" value="CCDC174-like"/>
</dbReference>
<sequence length="570" mass="66430">MNEQSSKKITFSKSTLFSLKAELLRKQEEVLKKKDLPQHKLENFTPAKATDKNKHENSELAPKQLKDKLKAVDIDELEALRKSKSALEKKAELYKHLSDGAGQSELTDRFLVDFKEKKEKGESKLVSDQRNIVPNVVPITNNEDSGEWVVFTDCLGRSRKCLQSDLELYRQRDKELMRLLPGYEDEEKGESEQSSSSKEQPFLVQKTKDYLQSLRQKWEEKEKELLAKDKDIHYQDVLFDEARMHGVGYYSFSTDEAERKKQMEDLLKEREKTLKAQKHAEEIRKKRDELVAARVAAAKARQRMRAGLPPEDPEEKKNEFTKCLLEFLNEKKNEADTKAKEEEKRLKEEREKERQKEREAYIREWDVGKEGVEGKVKKFRELTQEEYVEQQRSKRINEFAPLEALDSRKSNLTFDQRGHKIVAETSFEKTVNKTWDDVRKSIANQGREVTPPPPTIGEINEQKGLFFTSKKHDKSIKYKNFVKADEPTPIQNELSDEDEDIRRPSKRKNENNAEIPPPPTYEYYGPVPKTSKSKTPFNSDIREAFAQGTKSLESKSNGIHLSSHYDFTFD</sequence>
<dbReference type="AlphaFoldDB" id="A0AAV1JB23"/>
<evidence type="ECO:0000313" key="5">
    <source>
        <dbReference type="Proteomes" id="UP001497472"/>
    </source>
</evidence>
<gene>
    <name evidence="4" type="ORF">LNINA_LOCUS5311</name>
</gene>
<feature type="region of interest" description="Disordered" evidence="2">
    <location>
        <begin position="480"/>
        <end position="536"/>
    </location>
</feature>
<feature type="region of interest" description="Disordered" evidence="2">
    <location>
        <begin position="334"/>
        <end position="358"/>
    </location>
</feature>
<feature type="compositionally biased region" description="Polar residues" evidence="2">
    <location>
        <begin position="548"/>
        <end position="560"/>
    </location>
</feature>
<feature type="compositionally biased region" description="Basic and acidic residues" evidence="2">
    <location>
        <begin position="500"/>
        <end position="511"/>
    </location>
</feature>
<dbReference type="Pfam" id="PF13300">
    <property type="entry name" value="DUF4078"/>
    <property type="match status" value="1"/>
</dbReference>
<feature type="region of interest" description="Disordered" evidence="2">
    <location>
        <begin position="31"/>
        <end position="64"/>
    </location>
</feature>
<keyword evidence="5" id="KW-1185">Reference proteome</keyword>
<dbReference type="GO" id="GO:0005634">
    <property type="term" value="C:nucleus"/>
    <property type="evidence" value="ECO:0007669"/>
    <property type="project" value="TreeGrafter"/>
</dbReference>
<dbReference type="EMBL" id="CAVLEF010000007">
    <property type="protein sequence ID" value="CAK1545687.1"/>
    <property type="molecule type" value="Genomic_DNA"/>
</dbReference>
<dbReference type="PANTHER" id="PTHR15885">
    <property type="entry name" value="COILED-COIL DOMAIN-CONTAINING PROTEIN 174"/>
    <property type="match status" value="1"/>
</dbReference>
<dbReference type="PANTHER" id="PTHR15885:SF1">
    <property type="entry name" value="COILED-COIL DOMAIN-CONTAINING PROTEIN 174"/>
    <property type="match status" value="1"/>
</dbReference>
<evidence type="ECO:0000313" key="4">
    <source>
        <dbReference type="EMBL" id="CAK1545687.1"/>
    </source>
</evidence>
<feature type="domain" description="CCDC174 alpha/beta GRSR" evidence="3">
    <location>
        <begin position="148"/>
        <end position="177"/>
    </location>
</feature>
<feature type="region of interest" description="Disordered" evidence="2">
    <location>
        <begin position="180"/>
        <end position="203"/>
    </location>
</feature>
<accession>A0AAV1JB23</accession>
<protein>
    <recommendedName>
        <fullName evidence="3">CCDC174 alpha/beta GRSR domain-containing protein</fullName>
    </recommendedName>
</protein>
<name>A0AAV1JB23_9NEOP</name>
<keyword evidence="1" id="KW-0175">Coiled coil</keyword>
<organism evidence="4 5">
    <name type="scientific">Leptosia nina</name>
    <dbReference type="NCBI Taxonomy" id="320188"/>
    <lineage>
        <taxon>Eukaryota</taxon>
        <taxon>Metazoa</taxon>
        <taxon>Ecdysozoa</taxon>
        <taxon>Arthropoda</taxon>
        <taxon>Hexapoda</taxon>
        <taxon>Insecta</taxon>
        <taxon>Pterygota</taxon>
        <taxon>Neoptera</taxon>
        <taxon>Endopterygota</taxon>
        <taxon>Lepidoptera</taxon>
        <taxon>Glossata</taxon>
        <taxon>Ditrysia</taxon>
        <taxon>Papilionoidea</taxon>
        <taxon>Pieridae</taxon>
        <taxon>Pierinae</taxon>
        <taxon>Leptosia</taxon>
    </lineage>
</organism>
<feature type="compositionally biased region" description="Basic and acidic residues" evidence="2">
    <location>
        <begin position="49"/>
        <end position="64"/>
    </location>
</feature>
<comment type="caution">
    <text evidence="4">The sequence shown here is derived from an EMBL/GenBank/DDBJ whole genome shotgun (WGS) entry which is preliminary data.</text>
</comment>
<dbReference type="Proteomes" id="UP001497472">
    <property type="component" value="Unassembled WGS sequence"/>
</dbReference>
<evidence type="ECO:0000259" key="3">
    <source>
        <dbReference type="Pfam" id="PF25449"/>
    </source>
</evidence>
<feature type="compositionally biased region" description="Basic and acidic residues" evidence="2">
    <location>
        <begin position="31"/>
        <end position="42"/>
    </location>
</feature>
<proteinExistence type="predicted"/>
<evidence type="ECO:0000256" key="2">
    <source>
        <dbReference type="SAM" id="MobiDB-lite"/>
    </source>
</evidence>
<dbReference type="Pfam" id="PF25449">
    <property type="entry name" value="CCDC174_GRSR"/>
    <property type="match status" value="1"/>
</dbReference>
<feature type="region of interest" description="Disordered" evidence="2">
    <location>
        <begin position="548"/>
        <end position="570"/>
    </location>
</feature>